<dbReference type="RefSeq" id="XP_003293563.1">
    <property type="nucleotide sequence ID" value="XM_003293515.1"/>
</dbReference>
<dbReference type="AlphaFoldDB" id="F1A1L9"/>
<dbReference type="GeneID" id="10504889"/>
<keyword evidence="2" id="KW-0732">Signal</keyword>
<dbReference type="InParanoid" id="F1A1L9"/>
<evidence type="ECO:0000313" key="3">
    <source>
        <dbReference type="EMBL" id="EGC29902.1"/>
    </source>
</evidence>
<gene>
    <name evidence="3" type="ORF">DICPUDRAFT_158435</name>
</gene>
<dbReference type="EMBL" id="GL871378">
    <property type="protein sequence ID" value="EGC29902.1"/>
    <property type="molecule type" value="Genomic_DNA"/>
</dbReference>
<organism evidence="3 4">
    <name type="scientific">Dictyostelium purpureum</name>
    <name type="common">Slime mold</name>
    <dbReference type="NCBI Taxonomy" id="5786"/>
    <lineage>
        <taxon>Eukaryota</taxon>
        <taxon>Amoebozoa</taxon>
        <taxon>Evosea</taxon>
        <taxon>Eumycetozoa</taxon>
        <taxon>Dictyostelia</taxon>
        <taxon>Dictyosteliales</taxon>
        <taxon>Dictyosteliaceae</taxon>
        <taxon>Dictyostelium</taxon>
    </lineage>
</organism>
<keyword evidence="4" id="KW-1185">Reference proteome</keyword>
<evidence type="ECO:0000256" key="1">
    <source>
        <dbReference type="SAM" id="Phobius"/>
    </source>
</evidence>
<dbReference type="InterPro" id="IPR053370">
    <property type="entry name" value="QS_Complex_Regulator"/>
</dbReference>
<dbReference type="VEuPathDB" id="AmoebaDB:DICPUDRAFT_158435"/>
<dbReference type="OrthoDB" id="21578at2759"/>
<accession>F1A1L9</accession>
<dbReference type="OMA" id="GENAMIN"/>
<protein>
    <submittedName>
        <fullName evidence="3">Uncharacterized protein</fullName>
    </submittedName>
</protein>
<keyword evidence="1" id="KW-1133">Transmembrane helix</keyword>
<feature type="transmembrane region" description="Helical" evidence="1">
    <location>
        <begin position="816"/>
        <end position="838"/>
    </location>
</feature>
<reference evidence="4" key="1">
    <citation type="journal article" date="2011" name="Genome Biol.">
        <title>Comparative genomics of the social amoebae Dictyostelium discoideum and Dictyostelium purpureum.</title>
        <authorList>
            <consortium name="US DOE Joint Genome Institute (JGI-PGF)"/>
            <person name="Sucgang R."/>
            <person name="Kuo A."/>
            <person name="Tian X."/>
            <person name="Salerno W."/>
            <person name="Parikh A."/>
            <person name="Feasley C.L."/>
            <person name="Dalin E."/>
            <person name="Tu H."/>
            <person name="Huang E."/>
            <person name="Barry K."/>
            <person name="Lindquist E."/>
            <person name="Shapiro H."/>
            <person name="Bruce D."/>
            <person name="Schmutz J."/>
            <person name="Salamov A."/>
            <person name="Fey P."/>
            <person name="Gaudet P."/>
            <person name="Anjard C."/>
            <person name="Babu M.M."/>
            <person name="Basu S."/>
            <person name="Bushmanova Y."/>
            <person name="van der Wel H."/>
            <person name="Katoh-Kurasawa M."/>
            <person name="Dinh C."/>
            <person name="Coutinho P.M."/>
            <person name="Saito T."/>
            <person name="Elias M."/>
            <person name="Schaap P."/>
            <person name="Kay R.R."/>
            <person name="Henrissat B."/>
            <person name="Eichinger L."/>
            <person name="Rivero F."/>
            <person name="Putnam N.H."/>
            <person name="West C.M."/>
            <person name="Loomis W.F."/>
            <person name="Chisholm R.L."/>
            <person name="Shaulsky G."/>
            <person name="Strassmann J.E."/>
            <person name="Queller D.C."/>
            <person name="Kuspa A."/>
            <person name="Grigoriev I.V."/>
        </authorList>
    </citation>
    <scope>NUCLEOTIDE SEQUENCE [LARGE SCALE GENOMIC DNA]</scope>
    <source>
        <strain evidence="4">QSDP1</strain>
    </source>
</reference>
<feature type="chain" id="PRO_5003262997" evidence="2">
    <location>
        <begin position="24"/>
        <end position="867"/>
    </location>
</feature>
<name>F1A1L9_DICPU</name>
<dbReference type="KEGG" id="dpp:DICPUDRAFT_158435"/>
<evidence type="ECO:0000256" key="2">
    <source>
        <dbReference type="SAM" id="SignalP"/>
    </source>
</evidence>
<dbReference type="eggNOG" id="ENOG502RC1R">
    <property type="taxonomic scope" value="Eukaryota"/>
</dbReference>
<dbReference type="PANTHER" id="PTHR35035:SF4">
    <property type="entry name" value="TRANSMEMBRANE PROTEIN"/>
    <property type="match status" value="1"/>
</dbReference>
<dbReference type="Proteomes" id="UP000001064">
    <property type="component" value="Unassembled WGS sequence"/>
</dbReference>
<keyword evidence="1" id="KW-0812">Transmembrane</keyword>
<sequence length="867" mass="96547">MILKKFQFLIFFIFITIINIINSQDLVFRTNYGEWNDPKNWNPQRIPTLNDISQVPPSLTAINSATKILSNQLHVGANNVVSNSFLYTFYGIQSQYLVIYFGAFVFVDIQNDPSQDNLYAMDIDYIVTNGDIRLNGSIFYAPNTYIQSVYGLDFIYNSYYQIDVFEGAQALIFAQGSEVSITMLYFEQQSNFTSYSSNVLFNPKGYIELHSGSRFEFHDSTFTCYGYITLMDYDSSMYFQNTKVRILDNSTSFIIRESQLIIDGCPDVVSDKKFFTSGAQNTLFGILDSNVVFTEKSQFNNASSFIVFNSVFQTHQGFYFYSNTSGLFQDSSMQIYGDFEGFDNTYFEFKNSNVTISNKLYSSDNRILGLTDHSVLLFNQSNVVLDSNLLTIGESLLVAVDSKFDIYDNGLFSGNSIVQLNDTVFDVHGLFTCQNSSTFVSFDSKITVEGSTSFYNQSMYSFNYVDFTVNGYFYDDTHSEEILNSFHHSNLTIKGVYVNNGGFYFNYSSLACNGQFLNSGEFNAIESDISLSKTLTNEANILMENSTLTITSGSLVMKGEANLTLVNSNVEILNGQVLLDTTGSVINLYNSTLINRDGSLTFNGDIIVNKDAALTNNAKIVLTSNVLLNNENGTETFKNTGELNIENPLQSIRDSNATSILVHLVNENGSIKIARETIMLNLDQNNSTLQMKLDNLTLSIQNNLNSVKDSISFTVGENRSSLINVNKEANIENSTLIIRVPSNLSNEPKNTTLITYSKLSGSGFSNVQFKSYDPVTGEEKDLDNCKHSVQVSQSSMGLLLNSGDSCSKKSASIPTGGIIGIVCGVVALAAVVGVVIHFRNKLPKSMRLKYRLKELSKTQTESATQGN</sequence>
<proteinExistence type="predicted"/>
<evidence type="ECO:0000313" key="4">
    <source>
        <dbReference type="Proteomes" id="UP000001064"/>
    </source>
</evidence>
<keyword evidence="1" id="KW-0472">Membrane</keyword>
<feature type="signal peptide" evidence="2">
    <location>
        <begin position="1"/>
        <end position="23"/>
    </location>
</feature>
<dbReference type="PANTHER" id="PTHR35035">
    <property type="entry name" value="DISCOIDIN-INDUCING COMPLEX SUBUNIT B"/>
    <property type="match status" value="1"/>
</dbReference>